<dbReference type="PROSITE" id="PS00063">
    <property type="entry name" value="ALDOKETO_REDUCTASE_3"/>
    <property type="match status" value="1"/>
</dbReference>
<accession>A0ABR2JE02</accession>
<dbReference type="PRINTS" id="PR00069">
    <property type="entry name" value="ALDKETRDTASE"/>
</dbReference>
<evidence type="ECO:0000256" key="1">
    <source>
        <dbReference type="ARBA" id="ARBA00007905"/>
    </source>
</evidence>
<comment type="similarity">
    <text evidence="1">Belongs to the aldo/keto reductase family.</text>
</comment>
<proteinExistence type="inferred from homology"/>
<evidence type="ECO:0000259" key="4">
    <source>
        <dbReference type="Pfam" id="PF00248"/>
    </source>
</evidence>
<comment type="caution">
    <text evidence="5">The sequence shown here is derived from an EMBL/GenBank/DDBJ whole genome shotgun (WGS) entry which is preliminary data.</text>
</comment>
<evidence type="ECO:0000313" key="5">
    <source>
        <dbReference type="EMBL" id="KAK8876099.1"/>
    </source>
</evidence>
<dbReference type="Pfam" id="PF00248">
    <property type="entry name" value="Aldo_ket_red"/>
    <property type="match status" value="1"/>
</dbReference>
<dbReference type="EMBL" id="JAPFFF010000012">
    <property type="protein sequence ID" value="KAK8876099.1"/>
    <property type="molecule type" value="Genomic_DNA"/>
</dbReference>
<sequence length="271" mass="31616">MKCLTLYNGVKIPILGYGTYEITGEQGYNCIKEALQLGYRMLDTAHMYGNEKEVGRAIKDSQIPREQIFVVSKLDSRSNSYEKAKKQIDRSLSDLGLSYIDLYLIHEPYKQSIEMWRAFEEAYQQGKLKAIGISNFFGKNFDHFVQNVKIMPMVNQIEAHIYFQRFQDQQKFKEKGVVMMSFSPLIAGEVNFYNEPILINLAKKYNKTVAQIALNYLAARDIVVIPRTKKKNRMIENMSIFDFTLTNEEMNEIKSLDKNETMFSWTRSYGY</sequence>
<dbReference type="Proteomes" id="UP001470230">
    <property type="component" value="Unassembled WGS sequence"/>
</dbReference>
<dbReference type="InterPro" id="IPR036812">
    <property type="entry name" value="NAD(P)_OxRdtase_dom_sf"/>
</dbReference>
<evidence type="ECO:0000313" key="6">
    <source>
        <dbReference type="Proteomes" id="UP001470230"/>
    </source>
</evidence>
<protein>
    <recommendedName>
        <fullName evidence="4">NADP-dependent oxidoreductase domain-containing protein</fullName>
    </recommendedName>
</protein>
<reference evidence="5 6" key="1">
    <citation type="submission" date="2024-04" db="EMBL/GenBank/DDBJ databases">
        <title>Tritrichomonas musculus Genome.</title>
        <authorList>
            <person name="Alves-Ferreira E."/>
            <person name="Grigg M."/>
            <person name="Lorenzi H."/>
            <person name="Galac M."/>
        </authorList>
    </citation>
    <scope>NUCLEOTIDE SEQUENCE [LARGE SCALE GENOMIC DNA]</scope>
    <source>
        <strain evidence="5 6">EAF2021</strain>
    </source>
</reference>
<dbReference type="PIRSF" id="PIRSF000097">
    <property type="entry name" value="AKR"/>
    <property type="match status" value="1"/>
</dbReference>
<feature type="domain" description="NADP-dependent oxidoreductase" evidence="4">
    <location>
        <begin position="16"/>
        <end position="257"/>
    </location>
</feature>
<organism evidence="5 6">
    <name type="scientific">Tritrichomonas musculus</name>
    <dbReference type="NCBI Taxonomy" id="1915356"/>
    <lineage>
        <taxon>Eukaryota</taxon>
        <taxon>Metamonada</taxon>
        <taxon>Parabasalia</taxon>
        <taxon>Tritrichomonadida</taxon>
        <taxon>Tritrichomonadidae</taxon>
        <taxon>Tritrichomonas</taxon>
    </lineage>
</organism>
<dbReference type="Gene3D" id="3.20.20.100">
    <property type="entry name" value="NADP-dependent oxidoreductase domain"/>
    <property type="match status" value="1"/>
</dbReference>
<evidence type="ECO:0000256" key="3">
    <source>
        <dbReference type="ARBA" id="ARBA00023002"/>
    </source>
</evidence>
<keyword evidence="2" id="KW-0521">NADP</keyword>
<keyword evidence="6" id="KW-1185">Reference proteome</keyword>
<keyword evidence="3" id="KW-0560">Oxidoreductase</keyword>
<gene>
    <name evidence="5" type="ORF">M9Y10_006285</name>
</gene>
<dbReference type="PANTHER" id="PTHR43827:SF3">
    <property type="entry name" value="NADP-DEPENDENT OXIDOREDUCTASE DOMAIN-CONTAINING PROTEIN"/>
    <property type="match status" value="1"/>
</dbReference>
<name>A0ABR2JE02_9EUKA</name>
<dbReference type="PANTHER" id="PTHR43827">
    <property type="entry name" value="2,5-DIKETO-D-GLUCONIC ACID REDUCTASE"/>
    <property type="match status" value="1"/>
</dbReference>
<evidence type="ECO:0000256" key="2">
    <source>
        <dbReference type="ARBA" id="ARBA00022857"/>
    </source>
</evidence>
<dbReference type="InterPro" id="IPR020471">
    <property type="entry name" value="AKR"/>
</dbReference>
<dbReference type="InterPro" id="IPR018170">
    <property type="entry name" value="Aldo/ket_reductase_CS"/>
</dbReference>
<dbReference type="SUPFAM" id="SSF51430">
    <property type="entry name" value="NAD(P)-linked oxidoreductase"/>
    <property type="match status" value="1"/>
</dbReference>
<dbReference type="InterPro" id="IPR023210">
    <property type="entry name" value="NADP_OxRdtase_dom"/>
</dbReference>